<dbReference type="InterPro" id="IPR044730">
    <property type="entry name" value="RNase_H-like_dom_plant"/>
</dbReference>
<dbReference type="SUPFAM" id="SSF53098">
    <property type="entry name" value="Ribonuclease H-like"/>
    <property type="match status" value="1"/>
</dbReference>
<dbReference type="CDD" id="cd06222">
    <property type="entry name" value="RNase_H_like"/>
    <property type="match status" value="1"/>
</dbReference>
<organism evidence="3 4">
    <name type="scientific">Hibiscus sabdariffa</name>
    <name type="common">roselle</name>
    <dbReference type="NCBI Taxonomy" id="183260"/>
    <lineage>
        <taxon>Eukaryota</taxon>
        <taxon>Viridiplantae</taxon>
        <taxon>Streptophyta</taxon>
        <taxon>Embryophyta</taxon>
        <taxon>Tracheophyta</taxon>
        <taxon>Spermatophyta</taxon>
        <taxon>Magnoliopsida</taxon>
        <taxon>eudicotyledons</taxon>
        <taxon>Gunneridae</taxon>
        <taxon>Pentapetalae</taxon>
        <taxon>rosids</taxon>
        <taxon>malvids</taxon>
        <taxon>Malvales</taxon>
        <taxon>Malvaceae</taxon>
        <taxon>Malvoideae</taxon>
        <taxon>Hibiscus</taxon>
    </lineage>
</organism>
<dbReference type="PANTHER" id="PTHR47074">
    <property type="entry name" value="BNAC02G40300D PROTEIN"/>
    <property type="match status" value="1"/>
</dbReference>
<evidence type="ECO:0000313" key="3">
    <source>
        <dbReference type="EMBL" id="KAK8521900.1"/>
    </source>
</evidence>
<proteinExistence type="predicted"/>
<dbReference type="Gene3D" id="3.30.420.10">
    <property type="entry name" value="Ribonuclease H-like superfamily/Ribonuclease H"/>
    <property type="match status" value="1"/>
</dbReference>
<gene>
    <name evidence="3" type="ORF">V6N12_066472</name>
</gene>
<dbReference type="EMBL" id="JBBPBM010000046">
    <property type="protein sequence ID" value="KAK8521900.1"/>
    <property type="molecule type" value="Genomic_DNA"/>
</dbReference>
<evidence type="ECO:0000259" key="2">
    <source>
        <dbReference type="Pfam" id="PF13966"/>
    </source>
</evidence>
<comment type="caution">
    <text evidence="3">The sequence shown here is derived from an EMBL/GenBank/DDBJ whole genome shotgun (WGS) entry which is preliminary data.</text>
</comment>
<reference evidence="3 4" key="1">
    <citation type="journal article" date="2024" name="G3 (Bethesda)">
        <title>Genome assembly of Hibiscus sabdariffa L. provides insights into metabolisms of medicinal natural products.</title>
        <authorList>
            <person name="Kim T."/>
        </authorList>
    </citation>
    <scope>NUCLEOTIDE SEQUENCE [LARGE SCALE GENOMIC DNA]</scope>
    <source>
        <strain evidence="3">TK-2024</strain>
        <tissue evidence="3">Old leaves</tissue>
    </source>
</reference>
<dbReference type="InterPro" id="IPR012337">
    <property type="entry name" value="RNaseH-like_sf"/>
</dbReference>
<evidence type="ECO:0000313" key="4">
    <source>
        <dbReference type="Proteomes" id="UP001472677"/>
    </source>
</evidence>
<dbReference type="PANTHER" id="PTHR47074:SF61">
    <property type="entry name" value="RNASE H TYPE-1 DOMAIN-CONTAINING PROTEIN"/>
    <property type="match status" value="1"/>
</dbReference>
<dbReference type="InterPro" id="IPR036397">
    <property type="entry name" value="RNaseH_sf"/>
</dbReference>
<dbReference type="InterPro" id="IPR002156">
    <property type="entry name" value="RNaseH_domain"/>
</dbReference>
<dbReference type="Proteomes" id="UP001472677">
    <property type="component" value="Unassembled WGS sequence"/>
</dbReference>
<name>A0ABR2CQW5_9ROSI</name>
<accession>A0ABR2CQW5</accession>
<dbReference type="Pfam" id="PF13456">
    <property type="entry name" value="RVT_3"/>
    <property type="match status" value="1"/>
</dbReference>
<dbReference type="Pfam" id="PF13966">
    <property type="entry name" value="zf-RVT"/>
    <property type="match status" value="1"/>
</dbReference>
<protein>
    <recommendedName>
        <fullName evidence="5">RNase H type-1 domain-containing protein</fullName>
    </recommendedName>
</protein>
<sequence>MSRRLGYGDGRVQTQGIDTRYTTVADLIDQPVKRWKYEILQDLFDDDQASSICAIPLARTDLADEIIPPYSEFYKVMWNLSLPSKVKITLWRIASNFLPTLDNLQRRRLNVRNTFNFPSAPNSVSDSWLEWLAMFFVNLSEYRRRELAVIYWAVWFSRNKLVHEGYKSSIYEVSSFITAFICEHDSICRPNGSAHPIVVPRWEAPQEAVVKINFDSAYSCHSRSATSGIVARDNEGFILAACAFPHSNVSDAFVAEALACLQAVHFAKDMRFLNVTIEGDSLSVCKKLNSSSQDRSLIAPIISDIKELAVGFWDISFAWVRREANRTAHSLAREYRADSAPYYWIEEVPPRTAAAAELDKRDLLSVRV</sequence>
<feature type="domain" description="Reverse transcriptase zinc-binding" evidence="2">
    <location>
        <begin position="72"/>
        <end position="113"/>
    </location>
</feature>
<dbReference type="InterPro" id="IPR052929">
    <property type="entry name" value="RNase_H-like_EbsB-rel"/>
</dbReference>
<dbReference type="InterPro" id="IPR026960">
    <property type="entry name" value="RVT-Znf"/>
</dbReference>
<evidence type="ECO:0000259" key="1">
    <source>
        <dbReference type="Pfam" id="PF13456"/>
    </source>
</evidence>
<evidence type="ECO:0008006" key="5">
    <source>
        <dbReference type="Google" id="ProtNLM"/>
    </source>
</evidence>
<feature type="domain" description="RNase H type-1" evidence="1">
    <location>
        <begin position="213"/>
        <end position="334"/>
    </location>
</feature>
<keyword evidence="4" id="KW-1185">Reference proteome</keyword>